<dbReference type="InterPro" id="IPR045090">
    <property type="entry name" value="Pept_M3A_M3B"/>
</dbReference>
<dbReference type="Gene3D" id="3.40.390.10">
    <property type="entry name" value="Collagenase (Catalytic Domain)"/>
    <property type="match status" value="1"/>
</dbReference>
<keyword evidence="6 7" id="KW-0482">Metalloprotease</keyword>
<dbReference type="Pfam" id="PF25096">
    <property type="entry name" value="DUF7808"/>
    <property type="match status" value="1"/>
</dbReference>
<keyword evidence="12" id="KW-1185">Reference proteome</keyword>
<dbReference type="Gene3D" id="1.10.1370.10">
    <property type="entry name" value="Neurolysin, domain 3"/>
    <property type="match status" value="1"/>
</dbReference>
<evidence type="ECO:0000256" key="2">
    <source>
        <dbReference type="ARBA" id="ARBA00022670"/>
    </source>
</evidence>
<feature type="region of interest" description="Disordered" evidence="8">
    <location>
        <begin position="608"/>
        <end position="638"/>
    </location>
</feature>
<evidence type="ECO:0000256" key="5">
    <source>
        <dbReference type="ARBA" id="ARBA00022833"/>
    </source>
</evidence>
<organism evidence="12 13">
    <name type="scientific">Plectus sambesii</name>
    <dbReference type="NCBI Taxonomy" id="2011161"/>
    <lineage>
        <taxon>Eukaryota</taxon>
        <taxon>Metazoa</taxon>
        <taxon>Ecdysozoa</taxon>
        <taxon>Nematoda</taxon>
        <taxon>Chromadorea</taxon>
        <taxon>Plectida</taxon>
        <taxon>Plectina</taxon>
        <taxon>Plectoidea</taxon>
        <taxon>Plectidae</taxon>
        <taxon>Plectus</taxon>
    </lineage>
</organism>
<dbReference type="Pfam" id="PF01432">
    <property type="entry name" value="Peptidase_M3"/>
    <property type="match status" value="1"/>
</dbReference>
<dbReference type="InterPro" id="IPR024077">
    <property type="entry name" value="Neurolysin/TOP_dom2"/>
</dbReference>
<feature type="chain" id="PRO_5036858688" evidence="9">
    <location>
        <begin position="20"/>
        <end position="638"/>
    </location>
</feature>
<protein>
    <submittedName>
        <fullName evidence="13">Peptidase M3A/M3B catalytic domain-containing protein</fullName>
    </submittedName>
</protein>
<keyword evidence="4 7" id="KW-0378">Hydrolase</keyword>
<feature type="signal peptide" evidence="9">
    <location>
        <begin position="1"/>
        <end position="19"/>
    </location>
</feature>
<comment type="cofactor">
    <cofactor evidence="7">
        <name>Zn(2+)</name>
        <dbReference type="ChEBI" id="CHEBI:29105"/>
    </cofactor>
    <text evidence="7">Binds 1 zinc ion.</text>
</comment>
<evidence type="ECO:0000256" key="1">
    <source>
        <dbReference type="ARBA" id="ARBA00006040"/>
    </source>
</evidence>
<feature type="domain" description="DUF7808" evidence="11">
    <location>
        <begin position="35"/>
        <end position="135"/>
    </location>
</feature>
<proteinExistence type="inferred from homology"/>
<dbReference type="InterPro" id="IPR024079">
    <property type="entry name" value="MetalloPept_cat_dom_sf"/>
</dbReference>
<evidence type="ECO:0000259" key="11">
    <source>
        <dbReference type="Pfam" id="PF25096"/>
    </source>
</evidence>
<dbReference type="PANTHER" id="PTHR11804">
    <property type="entry name" value="PROTEASE M3 THIMET OLIGOPEPTIDASE-RELATED"/>
    <property type="match status" value="1"/>
</dbReference>
<evidence type="ECO:0000256" key="8">
    <source>
        <dbReference type="SAM" id="MobiDB-lite"/>
    </source>
</evidence>
<evidence type="ECO:0000313" key="13">
    <source>
        <dbReference type="WBParaSite" id="PSAMB.scaffold420size51939.g5633.t1"/>
    </source>
</evidence>
<dbReference type="GO" id="GO:0046872">
    <property type="term" value="F:metal ion binding"/>
    <property type="evidence" value="ECO:0007669"/>
    <property type="project" value="UniProtKB-UniRule"/>
</dbReference>
<keyword evidence="9" id="KW-0732">Signal</keyword>
<dbReference type="GO" id="GO:0006508">
    <property type="term" value="P:proteolysis"/>
    <property type="evidence" value="ECO:0007669"/>
    <property type="project" value="UniProtKB-KW"/>
</dbReference>
<accession>A0A914WIG0</accession>
<evidence type="ECO:0000259" key="10">
    <source>
        <dbReference type="Pfam" id="PF01432"/>
    </source>
</evidence>
<dbReference type="InterPro" id="IPR056710">
    <property type="entry name" value="DUF7808"/>
</dbReference>
<evidence type="ECO:0000313" key="12">
    <source>
        <dbReference type="Proteomes" id="UP000887566"/>
    </source>
</evidence>
<dbReference type="SUPFAM" id="SSF55486">
    <property type="entry name" value="Metalloproteases ('zincins'), catalytic domain"/>
    <property type="match status" value="1"/>
</dbReference>
<reference evidence="13" key="1">
    <citation type="submission" date="2022-11" db="UniProtKB">
        <authorList>
            <consortium name="WormBaseParasite"/>
        </authorList>
    </citation>
    <scope>IDENTIFICATION</scope>
</reference>
<evidence type="ECO:0000256" key="6">
    <source>
        <dbReference type="ARBA" id="ARBA00023049"/>
    </source>
</evidence>
<comment type="similarity">
    <text evidence="1 7">Belongs to the peptidase M3 family.</text>
</comment>
<sequence length="638" mass="74396">MSLAAIFLSTLLFSVVIFAQPWPRWEERTIDCTSKPGDCILKAEGRDPAKYRCRHEPMPHEPWNTLAINSTQRIACPIGCEPTPGLSVLVKKPSQNHLCQKYYTYGKYRDNDYGDWFLWMTEPCLANVTTWCQFNDVFPDAAPIRSQESPRVGPWTMRMHMTTYGPFMRYCKDRGLRADAFQHWTSRASFMHDHYNNSAIVEEIRHYKECEAKTLGFESPAEMYLQHKMAGTPETVRNFLTALKRRMKPAFNERLVDLQDYAKKQEMVGDELKPHDLYYFSRKEAEVKYDIRPMQLLNYFPTWPTFDNIARLFSRLLGIKFQETTQSGLERCSPDVRIFAVADSNGEHLGRLYVDMFVRNKKENHWTTILGRTANKERELDKIVFLNGAASPSTKENPSLLHYEELQSLLKEFGRAVQLLLSRSPYTDLTVPRYGMISTDWDALDAFPTFARMCLHKAHWLDEISPGHFTTGERLSKGRLDDVGTALARADLWESYRTLFWSDFDLTIYQMKDRKEKFWLDQYKELWKSYFPFHLGGKDNMPCSFTPIFTASHSSLYYSKLWVEMLALDIHGAFDTDDSEEATGQRLKETILAKGALENQSELFRRFRGRDPSTDPICEFYDPPNEFDELNSDDEDEK</sequence>
<dbReference type="GO" id="GO:0004222">
    <property type="term" value="F:metalloendopeptidase activity"/>
    <property type="evidence" value="ECO:0007669"/>
    <property type="project" value="InterPro"/>
</dbReference>
<keyword evidence="2 7" id="KW-0645">Protease</keyword>
<feature type="compositionally biased region" description="Acidic residues" evidence="8">
    <location>
        <begin position="625"/>
        <end position="638"/>
    </location>
</feature>
<dbReference type="PANTHER" id="PTHR11804:SF83">
    <property type="entry name" value="LD37516P"/>
    <property type="match status" value="1"/>
</dbReference>
<dbReference type="AlphaFoldDB" id="A0A914WIG0"/>
<keyword evidence="5 7" id="KW-0862">Zinc</keyword>
<evidence type="ECO:0000256" key="4">
    <source>
        <dbReference type="ARBA" id="ARBA00022801"/>
    </source>
</evidence>
<evidence type="ECO:0000256" key="7">
    <source>
        <dbReference type="RuleBase" id="RU003435"/>
    </source>
</evidence>
<dbReference type="InterPro" id="IPR001567">
    <property type="entry name" value="Pept_M3A_M3B_dom"/>
</dbReference>
<evidence type="ECO:0000256" key="3">
    <source>
        <dbReference type="ARBA" id="ARBA00022723"/>
    </source>
</evidence>
<feature type="domain" description="Peptidase M3A/M3B catalytic" evidence="10">
    <location>
        <begin position="167"/>
        <end position="619"/>
    </location>
</feature>
<evidence type="ECO:0000256" key="9">
    <source>
        <dbReference type="SAM" id="SignalP"/>
    </source>
</evidence>
<dbReference type="WBParaSite" id="PSAMB.scaffold420size51939.g5633.t1">
    <property type="protein sequence ID" value="PSAMB.scaffold420size51939.g5633.t1"/>
    <property type="gene ID" value="PSAMB.scaffold420size51939.g5633"/>
</dbReference>
<name>A0A914WIG0_9BILA</name>
<keyword evidence="3 7" id="KW-0479">Metal-binding</keyword>
<dbReference type="Proteomes" id="UP000887566">
    <property type="component" value="Unplaced"/>
</dbReference>